<evidence type="ECO:0000256" key="2">
    <source>
        <dbReference type="ARBA" id="ARBA00009695"/>
    </source>
</evidence>
<comment type="similarity">
    <text evidence="2">Belongs to the RecX family.</text>
</comment>
<reference evidence="8" key="1">
    <citation type="journal article" date="2019" name="Int. J. Syst. Evol. Microbiol.">
        <title>The Global Catalogue of Microorganisms (GCM) 10K type strain sequencing project: providing services to taxonomists for standard genome sequencing and annotation.</title>
        <authorList>
            <consortium name="The Broad Institute Genomics Platform"/>
            <consortium name="The Broad Institute Genome Sequencing Center for Infectious Disease"/>
            <person name="Wu L."/>
            <person name="Ma J."/>
        </authorList>
    </citation>
    <scope>NUCLEOTIDE SEQUENCE [LARGE SCALE GENOMIC DNA]</scope>
    <source>
        <strain evidence="8">NBRC 102146</strain>
    </source>
</reference>
<accession>A0ABQ5ZAF0</accession>
<dbReference type="Pfam" id="PF02631">
    <property type="entry name" value="RecX_HTH2"/>
    <property type="match status" value="1"/>
</dbReference>
<protein>
    <recommendedName>
        <fullName evidence="3">Regulatory protein RecX</fullName>
    </recommendedName>
</protein>
<feature type="domain" description="RecX second three-helical" evidence="6">
    <location>
        <begin position="80"/>
        <end position="120"/>
    </location>
</feature>
<sequence length="193" mass="21320">MGSGDEEREGSGGRRRRAPRPLDPEALRELALAYVARFATSRAKLLTYCRRKLRERGWSGETEPDLDRLVDRIRELGFIDDRAFAGMKTASLLRRGYGRGRVRATLAASGIGEEDGAEALERAETEALAAALRFAERKRIGPYATAPMHDPAAREKAIGAMIRAGHSFDLARRVVAATPSQLNEILTEIDESR</sequence>
<dbReference type="InterPro" id="IPR036388">
    <property type="entry name" value="WH-like_DNA-bd_sf"/>
</dbReference>
<organism evidence="7 8">
    <name type="scientific">Sphingomonas astaxanthinifaciens DSM 22298</name>
    <dbReference type="NCBI Taxonomy" id="1123267"/>
    <lineage>
        <taxon>Bacteria</taxon>
        <taxon>Pseudomonadati</taxon>
        <taxon>Pseudomonadota</taxon>
        <taxon>Alphaproteobacteria</taxon>
        <taxon>Sphingomonadales</taxon>
        <taxon>Sphingomonadaceae</taxon>
        <taxon>Sphingomonas</taxon>
    </lineage>
</organism>
<evidence type="ECO:0000313" key="8">
    <source>
        <dbReference type="Proteomes" id="UP001156703"/>
    </source>
</evidence>
<dbReference type="InterPro" id="IPR053924">
    <property type="entry name" value="RecX_HTH_2nd"/>
</dbReference>
<evidence type="ECO:0000256" key="5">
    <source>
        <dbReference type="SAM" id="MobiDB-lite"/>
    </source>
</evidence>
<comment type="caution">
    <text evidence="7">The sequence shown here is derived from an EMBL/GenBank/DDBJ whole genome shotgun (WGS) entry which is preliminary data.</text>
</comment>
<evidence type="ECO:0000313" key="7">
    <source>
        <dbReference type="EMBL" id="GLR48657.1"/>
    </source>
</evidence>
<dbReference type="Proteomes" id="UP001156703">
    <property type="component" value="Unassembled WGS sequence"/>
</dbReference>
<evidence type="ECO:0000259" key="6">
    <source>
        <dbReference type="Pfam" id="PF02631"/>
    </source>
</evidence>
<keyword evidence="4" id="KW-0963">Cytoplasm</keyword>
<name>A0ABQ5ZAF0_9SPHN</name>
<evidence type="ECO:0000256" key="3">
    <source>
        <dbReference type="ARBA" id="ARBA00018111"/>
    </source>
</evidence>
<dbReference type="EMBL" id="BSOO01000034">
    <property type="protein sequence ID" value="GLR48657.1"/>
    <property type="molecule type" value="Genomic_DNA"/>
</dbReference>
<proteinExistence type="inferred from homology"/>
<comment type="subcellular location">
    <subcellularLocation>
        <location evidence="1">Cytoplasm</location>
    </subcellularLocation>
</comment>
<gene>
    <name evidence="7" type="ORF">GCM10007925_23760</name>
</gene>
<dbReference type="Gene3D" id="1.10.10.10">
    <property type="entry name" value="Winged helix-like DNA-binding domain superfamily/Winged helix DNA-binding domain"/>
    <property type="match status" value="1"/>
</dbReference>
<dbReference type="RefSeq" id="WP_051676585.1">
    <property type="nucleotide sequence ID" value="NZ_BSOO01000034.1"/>
</dbReference>
<evidence type="ECO:0000256" key="4">
    <source>
        <dbReference type="ARBA" id="ARBA00022490"/>
    </source>
</evidence>
<evidence type="ECO:0000256" key="1">
    <source>
        <dbReference type="ARBA" id="ARBA00004496"/>
    </source>
</evidence>
<keyword evidence="8" id="KW-1185">Reference proteome</keyword>
<feature type="region of interest" description="Disordered" evidence="5">
    <location>
        <begin position="1"/>
        <end position="22"/>
    </location>
</feature>